<dbReference type="AlphaFoldDB" id="A0A9W4SMC8"/>
<protein>
    <submittedName>
        <fullName evidence="3">15431_t:CDS:1</fullName>
    </submittedName>
</protein>
<comment type="caution">
    <text evidence="3">The sequence shown here is derived from an EMBL/GenBank/DDBJ whole genome shotgun (WGS) entry which is preliminary data.</text>
</comment>
<evidence type="ECO:0000313" key="3">
    <source>
        <dbReference type="EMBL" id="CAI2174394.1"/>
    </source>
</evidence>
<gene>
    <name evidence="3" type="ORF">FWILDA_LOCUS6571</name>
</gene>
<proteinExistence type="predicted"/>
<feature type="region of interest" description="Disordered" evidence="1">
    <location>
        <begin position="29"/>
        <end position="50"/>
    </location>
</feature>
<accession>A0A9W4SMC8</accession>
<dbReference type="Proteomes" id="UP001153678">
    <property type="component" value="Unassembled WGS sequence"/>
</dbReference>
<evidence type="ECO:0000256" key="2">
    <source>
        <dbReference type="SAM" id="SignalP"/>
    </source>
</evidence>
<dbReference type="EMBL" id="CAMKVN010001205">
    <property type="protein sequence ID" value="CAI2174394.1"/>
    <property type="molecule type" value="Genomic_DNA"/>
</dbReference>
<feature type="chain" id="PRO_5040895420" evidence="2">
    <location>
        <begin position="24"/>
        <end position="50"/>
    </location>
</feature>
<sequence length="50" mass="5328">MKGYTRVIILIISALVLLSTVTALPQSGSSNKVEVKKGDDEEPTSISKLP</sequence>
<keyword evidence="2" id="KW-0732">Signal</keyword>
<evidence type="ECO:0000313" key="4">
    <source>
        <dbReference type="Proteomes" id="UP001153678"/>
    </source>
</evidence>
<feature type="signal peptide" evidence="2">
    <location>
        <begin position="1"/>
        <end position="23"/>
    </location>
</feature>
<reference evidence="3" key="1">
    <citation type="submission" date="2022-08" db="EMBL/GenBank/DDBJ databases">
        <authorList>
            <person name="Kallberg Y."/>
            <person name="Tangrot J."/>
            <person name="Rosling A."/>
        </authorList>
    </citation>
    <scope>NUCLEOTIDE SEQUENCE</scope>
    <source>
        <strain evidence="3">Wild A</strain>
    </source>
</reference>
<evidence type="ECO:0000256" key="1">
    <source>
        <dbReference type="SAM" id="MobiDB-lite"/>
    </source>
</evidence>
<name>A0A9W4SMC8_9GLOM</name>
<keyword evidence="4" id="KW-1185">Reference proteome</keyword>
<organism evidence="3 4">
    <name type="scientific">Funneliformis geosporum</name>
    <dbReference type="NCBI Taxonomy" id="1117311"/>
    <lineage>
        <taxon>Eukaryota</taxon>
        <taxon>Fungi</taxon>
        <taxon>Fungi incertae sedis</taxon>
        <taxon>Mucoromycota</taxon>
        <taxon>Glomeromycotina</taxon>
        <taxon>Glomeromycetes</taxon>
        <taxon>Glomerales</taxon>
        <taxon>Glomeraceae</taxon>
        <taxon>Funneliformis</taxon>
    </lineage>
</organism>